<dbReference type="Pfam" id="PF01266">
    <property type="entry name" value="DAO"/>
    <property type="match status" value="1"/>
</dbReference>
<keyword evidence="4" id="KW-0319">Glycerol metabolism</keyword>
<evidence type="ECO:0000256" key="4">
    <source>
        <dbReference type="ARBA" id="ARBA00022798"/>
    </source>
</evidence>
<reference evidence="9 10" key="1">
    <citation type="submission" date="2015-07" db="EMBL/GenBank/DDBJ databases">
        <authorList>
            <person name="Kim K.M."/>
        </authorList>
    </citation>
    <scope>NUCLEOTIDE SEQUENCE [LARGE SCALE GENOMIC DNA]</scope>
    <source>
        <strain evidence="9 10">KCTC 12363</strain>
    </source>
</reference>
<keyword evidence="5" id="KW-0274">FAD</keyword>
<dbReference type="OrthoDB" id="9766796at2"/>
<keyword evidence="3" id="KW-0285">Flavoprotein</keyword>
<evidence type="ECO:0000256" key="5">
    <source>
        <dbReference type="ARBA" id="ARBA00022827"/>
    </source>
</evidence>
<dbReference type="InterPro" id="IPR000447">
    <property type="entry name" value="G3P_DH_FAD-dep"/>
</dbReference>
<evidence type="ECO:0000256" key="2">
    <source>
        <dbReference type="ARBA" id="ARBA00007330"/>
    </source>
</evidence>
<dbReference type="STRING" id="320787.CA2015_2337"/>
<proteinExistence type="inferred from homology"/>
<evidence type="ECO:0000256" key="6">
    <source>
        <dbReference type="ARBA" id="ARBA00023002"/>
    </source>
</evidence>
<dbReference type="InterPro" id="IPR006076">
    <property type="entry name" value="FAD-dep_OxRdtase"/>
</dbReference>
<evidence type="ECO:0000313" key="10">
    <source>
        <dbReference type="Proteomes" id="UP000036520"/>
    </source>
</evidence>
<evidence type="ECO:0000256" key="1">
    <source>
        <dbReference type="ARBA" id="ARBA00001974"/>
    </source>
</evidence>
<dbReference type="InterPro" id="IPR031656">
    <property type="entry name" value="DAO_C"/>
</dbReference>
<dbReference type="InterPro" id="IPR036188">
    <property type="entry name" value="FAD/NAD-bd_sf"/>
</dbReference>
<evidence type="ECO:0000259" key="8">
    <source>
        <dbReference type="Pfam" id="PF16901"/>
    </source>
</evidence>
<name>A0A0H4PBX4_9BACT</name>
<dbReference type="Proteomes" id="UP000036520">
    <property type="component" value="Chromosome"/>
</dbReference>
<dbReference type="SUPFAM" id="SSF51905">
    <property type="entry name" value="FAD/NAD(P)-binding domain"/>
    <property type="match status" value="1"/>
</dbReference>
<evidence type="ECO:0000313" key="9">
    <source>
        <dbReference type="EMBL" id="AKP51754.1"/>
    </source>
</evidence>
<keyword evidence="10" id="KW-1185">Reference proteome</keyword>
<organism evidence="9 10">
    <name type="scientific">Cyclobacterium amurskyense</name>
    <dbReference type="NCBI Taxonomy" id="320787"/>
    <lineage>
        <taxon>Bacteria</taxon>
        <taxon>Pseudomonadati</taxon>
        <taxon>Bacteroidota</taxon>
        <taxon>Cytophagia</taxon>
        <taxon>Cytophagales</taxon>
        <taxon>Cyclobacteriaceae</taxon>
        <taxon>Cyclobacterium</taxon>
    </lineage>
</organism>
<protein>
    <submittedName>
        <fullName evidence="9">Glycerol-3-phosphate dehydrogenase</fullName>
    </submittedName>
</protein>
<keyword evidence="6" id="KW-0560">Oxidoreductase</keyword>
<dbReference type="GO" id="GO:0004368">
    <property type="term" value="F:glycerol-3-phosphate dehydrogenase (quinone) activity"/>
    <property type="evidence" value="ECO:0007669"/>
    <property type="project" value="InterPro"/>
</dbReference>
<evidence type="ECO:0000259" key="7">
    <source>
        <dbReference type="Pfam" id="PF01266"/>
    </source>
</evidence>
<sequence length="521" mass="57950">MNRKDSLSIIEDEKGVWDLVIIGGGASGLGVALDALSRGLKVLLLEKSDFAKGTSSRSTKLVHGGVRYLAQGEVGLVLEALRERGRLLKNAPHLTINQPFVIPLYSFFDRLKYGVGLKIYDWMAGSLRLGKSKFVSREDTIKRLPQIRQKGLKGGILYHDGQFDDARLALVIAKTCIEMGGSILNYARVNKLSKDETGKINGVVFRDLIGKKNYKVSTKSVVNATGVFADKILQMDNPEARKMIQPSQGIHLVMDNSFLGGDDALMIPETSDGRVLFAVPWEGKLVVGTTDTLVKKPKMEPRPLASEINFILETASNYLVKPPKRSDVLSVFAGLRPLAAPKEGSTKTKEISRSHKVIVSKSKLITITGGKWTTFRKMGEDTVDAHFKNNNLTAIESTSASKHLHGYSLKEVDGHLKLYGSDASFILDLQKQNPEWAERIHEDYPYTGAEVVWAVREEMAQKIEDFLSRRCRILLLDAKASMQMAPKVAAIMAKELGNDDEWITEELEEFYKLARKYLINI</sequence>
<dbReference type="RefSeq" id="WP_048642059.1">
    <property type="nucleotide sequence ID" value="NZ_CP012040.1"/>
</dbReference>
<dbReference type="InterPro" id="IPR038299">
    <property type="entry name" value="DAO_C_sf"/>
</dbReference>
<dbReference type="Gene3D" id="3.50.50.60">
    <property type="entry name" value="FAD/NAD(P)-binding domain"/>
    <property type="match status" value="1"/>
</dbReference>
<dbReference type="PRINTS" id="PR01001">
    <property type="entry name" value="FADG3PDH"/>
</dbReference>
<dbReference type="KEGG" id="camu:CA2015_2337"/>
<dbReference type="AlphaFoldDB" id="A0A0H4PBX4"/>
<comment type="similarity">
    <text evidence="2">Belongs to the FAD-dependent glycerol-3-phosphate dehydrogenase family.</text>
</comment>
<dbReference type="Gene3D" id="3.30.9.10">
    <property type="entry name" value="D-Amino Acid Oxidase, subunit A, domain 2"/>
    <property type="match status" value="1"/>
</dbReference>
<gene>
    <name evidence="9" type="ORF">CA2015_2337</name>
</gene>
<comment type="cofactor">
    <cofactor evidence="1">
        <name>FAD</name>
        <dbReference type="ChEBI" id="CHEBI:57692"/>
    </cofactor>
</comment>
<feature type="domain" description="Alpha-glycerophosphate oxidase C-terminal" evidence="8">
    <location>
        <begin position="387"/>
        <end position="501"/>
    </location>
</feature>
<dbReference type="PANTHER" id="PTHR11985:SF35">
    <property type="entry name" value="ANAEROBIC GLYCEROL-3-PHOSPHATE DEHYDROGENASE SUBUNIT A"/>
    <property type="match status" value="1"/>
</dbReference>
<dbReference type="GO" id="GO:0046168">
    <property type="term" value="P:glycerol-3-phosphate catabolic process"/>
    <property type="evidence" value="ECO:0007669"/>
    <property type="project" value="TreeGrafter"/>
</dbReference>
<accession>A0A0H4PBX4</accession>
<dbReference type="GO" id="GO:0006071">
    <property type="term" value="P:glycerol metabolic process"/>
    <property type="evidence" value="ECO:0007669"/>
    <property type="project" value="UniProtKB-KW"/>
</dbReference>
<dbReference type="Gene3D" id="1.10.8.870">
    <property type="entry name" value="Alpha-glycerophosphate oxidase, cap domain"/>
    <property type="match status" value="1"/>
</dbReference>
<feature type="domain" description="FAD dependent oxidoreductase" evidence="7">
    <location>
        <begin position="18"/>
        <end position="341"/>
    </location>
</feature>
<dbReference type="PATRIC" id="fig|320787.5.peg.2561"/>
<evidence type="ECO:0000256" key="3">
    <source>
        <dbReference type="ARBA" id="ARBA00022630"/>
    </source>
</evidence>
<dbReference type="EMBL" id="CP012040">
    <property type="protein sequence ID" value="AKP51754.1"/>
    <property type="molecule type" value="Genomic_DNA"/>
</dbReference>
<dbReference type="PANTHER" id="PTHR11985">
    <property type="entry name" value="GLYCEROL-3-PHOSPHATE DEHYDROGENASE"/>
    <property type="match status" value="1"/>
</dbReference>
<dbReference type="Pfam" id="PF16901">
    <property type="entry name" value="DAO_C"/>
    <property type="match status" value="1"/>
</dbReference>